<keyword evidence="2" id="KW-0812">Transmembrane</keyword>
<keyword evidence="2" id="KW-0472">Membrane</keyword>
<dbReference type="KEGG" id="ela:UCREL1_5509"/>
<reference evidence="4" key="1">
    <citation type="journal article" date="2013" name="Genome Announc.">
        <title>Draft genome sequence of the grapevine dieback fungus Eutypa lata UCR-EL1.</title>
        <authorList>
            <person name="Blanco-Ulate B."/>
            <person name="Rolshausen P.E."/>
            <person name="Cantu D."/>
        </authorList>
    </citation>
    <scope>NUCLEOTIDE SEQUENCE [LARGE SCALE GENOMIC DNA]</scope>
    <source>
        <strain evidence="4">UCR-EL1</strain>
    </source>
</reference>
<gene>
    <name evidence="3" type="ORF">UCREL1_5509</name>
</gene>
<feature type="region of interest" description="Disordered" evidence="1">
    <location>
        <begin position="519"/>
        <end position="555"/>
    </location>
</feature>
<proteinExistence type="predicted"/>
<protein>
    <recommendedName>
        <fullName evidence="5">Mid2 domain-containing protein</fullName>
    </recommendedName>
</protein>
<evidence type="ECO:0000256" key="2">
    <source>
        <dbReference type="SAM" id="Phobius"/>
    </source>
</evidence>
<name>M7SSK5_EUTLA</name>
<dbReference type="EMBL" id="KB706421">
    <property type="protein sequence ID" value="EMR67493.1"/>
    <property type="molecule type" value="Genomic_DNA"/>
</dbReference>
<dbReference type="OMA" id="WGPTPNT"/>
<accession>M7SSK5</accession>
<evidence type="ECO:0008006" key="5">
    <source>
        <dbReference type="Google" id="ProtNLM"/>
    </source>
</evidence>
<organism evidence="3 4">
    <name type="scientific">Eutypa lata (strain UCR-EL1)</name>
    <name type="common">Grapevine dieback disease fungus</name>
    <name type="synonym">Eutypa armeniacae</name>
    <dbReference type="NCBI Taxonomy" id="1287681"/>
    <lineage>
        <taxon>Eukaryota</taxon>
        <taxon>Fungi</taxon>
        <taxon>Dikarya</taxon>
        <taxon>Ascomycota</taxon>
        <taxon>Pezizomycotina</taxon>
        <taxon>Sordariomycetes</taxon>
        <taxon>Xylariomycetidae</taxon>
        <taxon>Xylariales</taxon>
        <taxon>Diatrypaceae</taxon>
        <taxon>Eutypa</taxon>
    </lineage>
</organism>
<evidence type="ECO:0000313" key="3">
    <source>
        <dbReference type="EMBL" id="EMR67493.1"/>
    </source>
</evidence>
<dbReference type="eggNOG" id="ENOG502RV0S">
    <property type="taxonomic scope" value="Eukaryota"/>
</dbReference>
<sequence length="555" mass="58164">MKRVSKLQDSTQLEKSWNDATLFSVGIEAEGENVSGDVSVEVTCVTCYLKGNASASLTIDGDFNALQAVQNLTEQIADQIENITDTTWDWAKNATGGIFDNLADGLDSSDFDLPPLDLDFNIQYPELPECHLQFQFDGLELYLMLNTALSGGADYKLPLYSSNTLGGLSLDSETFVGVIFSVDLILSISSEMDFTSGIHIKIEDGVAIDLSLFSNDISSITYNGGQFEFLPVTVLSASGELKAVLRLGIYAGIAVDDSDFFDLPGANVTAGLQVGVYADIATFSTNFTADPGAEGDDECALQMQQSYEFGLGAAAGASVGIGKFTWGPSPETQTPIFYTTIVDVCATQGTSTTTTTPTVTASLTARADEELETTTLTTEVTYTGMVCESPSLTNCPASLQKTTKVVSTKTLVTAVPSGSTAAFPTSTHSVVASPVPFGTNVKSVVATTGSPASYVPPKETDDSDGSGKPSESGEAEPLGKTGGVDNRVIIGVSVGVGVPVIAAIVAALIFCSKRRRYTAAPREEPVYTGSPQPYPAGGFGSGEPKVSVVTSVRRD</sequence>
<dbReference type="AlphaFoldDB" id="M7SSK5"/>
<dbReference type="Proteomes" id="UP000012174">
    <property type="component" value="Unassembled WGS sequence"/>
</dbReference>
<dbReference type="OrthoDB" id="4733706at2759"/>
<feature type="transmembrane region" description="Helical" evidence="2">
    <location>
        <begin position="488"/>
        <end position="511"/>
    </location>
</feature>
<keyword evidence="2" id="KW-1133">Transmembrane helix</keyword>
<feature type="region of interest" description="Disordered" evidence="1">
    <location>
        <begin position="448"/>
        <end position="482"/>
    </location>
</feature>
<evidence type="ECO:0000313" key="4">
    <source>
        <dbReference type="Proteomes" id="UP000012174"/>
    </source>
</evidence>
<dbReference type="HOGENOM" id="CLU_025283_0_0_1"/>
<keyword evidence="4" id="KW-1185">Reference proteome</keyword>
<evidence type="ECO:0000256" key="1">
    <source>
        <dbReference type="SAM" id="MobiDB-lite"/>
    </source>
</evidence>